<evidence type="ECO:0000256" key="3">
    <source>
        <dbReference type="ARBA" id="ARBA00022729"/>
    </source>
</evidence>
<dbReference type="InterPro" id="IPR009056">
    <property type="entry name" value="Cyt_c-like_dom"/>
</dbReference>
<feature type="domain" description="Cytochrome c" evidence="6">
    <location>
        <begin position="323"/>
        <end position="496"/>
    </location>
</feature>
<feature type="domain" description="Cytochrome c" evidence="6">
    <location>
        <begin position="70"/>
        <end position="226"/>
    </location>
</feature>
<dbReference type="PANTHER" id="PTHR16026">
    <property type="entry name" value="CARTILAGE ACIDIC PROTEIN 1"/>
    <property type="match status" value="1"/>
</dbReference>
<sequence length="1160" mass="130004">MMRFFLMSLLFGTVIYNVHGSSHNESEKNSSLLFLSGDKLETRLKKRTNDLGLTGNPSIDYFVPSIDSSSLAQLGRELFFSKSLSLSFETACASCHHPFLAGADGLSLPVGVGAIDPDIIGPGRQHDGNYSIDPEADGGPNIERNSPSTFNSSFYNYSIFMDGRVEAVEWHNGVFLPLLELDAYLSRKRTNYLTSKSGQRKKIKTPDSLFGGADPQAGNNLLMSQSRFPVVSVAEMRGFNKNIISNHGVRQWIEKRLQGKTGELITNRWEGLFRKGFNDFESPAEKLLTFDNIAAALTEYQHSQVFINTPWRRYLEGKTTLTEQAKRGALLFYTSAEQGGAGCVQCHSGDFFTNERFYNLAVPQFGRGNFVHGRDLGRQAITRDNRDYYAFRVPSLLNISETAPYGHTGAFNTLEEIIAHHLNPEASVKSYDYSLQQLPQFRGLKVSYPYARDNTQLALMEYLKVRKFIYPVEMAVNPRLKKKDILSLVAFLETLTDPCIQDRNCLTSWIPQGDPPDDHRLSAVIPNRFDNIAYLPVTQLSDTDHPQENKNKPLLDVPVFELSCRLLPENRSVRIKKGKGFKDSTKESGLRGLRTLDKEQLSQAISAAGDTFLQAQLFSGGMAVGDINGDCFNDLVMDMGDMYPLAIYMNSRHGTFTLSTRQWGLENNLGLSHPVLADLNNDGWLDLLTGSLNRKEPVVFLNNGRGQFVPQIKSGFRVGRNTMGAGLGDIDRDGDLDLFLAHWDRPSGAEEEHLWLNNGSGFFIPGARKFGLAGEFGENDFTFTPNFSDLNQDGWVDLLSTADYMTSQVFLNQLGKQFDNVTDKSVINDRNGMGAAIADFDNDGDVDWFVSSIFSRDITGYDSKENRLFKKYDGNRLYRNDSNKGGDIVFTDVTDQAGVRNGGWGWGSCAADFNNDGWVDIFHVNGFPFDPMAIRPDLQYLLDQAGMNDLRDVLSFTSYKNFQEGMVRLKKEWTDKEERDLKALYFTAVNMGYASMSEQFTDNRSKLFINNGDGTFSEQSQLYGITDEGQGRGVSCMDSDLDGDIDIFIVNNTGAPIYYRNNLGGDQANYLSIRLMDAHDWQTVAGSRIRIITTSGHQMREMRLESNYISQNAMESHFGLGDDRVVQQLTIVWPDQTKQDLYNIEVNQMLVVNKPPKGGG</sequence>
<keyword evidence="3" id="KW-0732">Signal</keyword>
<comment type="caution">
    <text evidence="7">The sequence shown here is derived from an EMBL/GenBank/DDBJ whole genome shotgun (WGS) entry which is preliminary data.</text>
</comment>
<evidence type="ECO:0000256" key="1">
    <source>
        <dbReference type="ARBA" id="ARBA00022617"/>
    </source>
</evidence>
<proteinExistence type="predicted"/>
<keyword evidence="4" id="KW-0408">Iron</keyword>
<dbReference type="PANTHER" id="PTHR16026:SF0">
    <property type="entry name" value="CARTILAGE ACIDIC PROTEIN 1"/>
    <property type="match status" value="1"/>
</dbReference>
<evidence type="ECO:0000256" key="4">
    <source>
        <dbReference type="ARBA" id="ARBA00023004"/>
    </source>
</evidence>
<dbReference type="PROSITE" id="PS51007">
    <property type="entry name" value="CYTC"/>
    <property type="match status" value="2"/>
</dbReference>
<dbReference type="InterPro" id="IPR013517">
    <property type="entry name" value="FG-GAP"/>
</dbReference>
<keyword evidence="1" id="KW-0349">Heme</keyword>
<evidence type="ECO:0000256" key="2">
    <source>
        <dbReference type="ARBA" id="ARBA00022723"/>
    </source>
</evidence>
<dbReference type="SUPFAM" id="SSF46626">
    <property type="entry name" value="Cytochrome c"/>
    <property type="match status" value="2"/>
</dbReference>
<dbReference type="InterPro" id="IPR011519">
    <property type="entry name" value="UnbV_ASPIC"/>
</dbReference>
<dbReference type="Pfam" id="PF03150">
    <property type="entry name" value="CCP_MauG"/>
    <property type="match status" value="1"/>
</dbReference>
<dbReference type="InterPro" id="IPR004852">
    <property type="entry name" value="Di-haem_cyt_c_peroxidsae"/>
</dbReference>
<accession>A0A2H9T792</accession>
<dbReference type="InterPro" id="IPR027039">
    <property type="entry name" value="Crtac1"/>
</dbReference>
<dbReference type="AlphaFoldDB" id="A0A2H9T792"/>
<dbReference type="GO" id="GO:0009055">
    <property type="term" value="F:electron transfer activity"/>
    <property type="evidence" value="ECO:0007669"/>
    <property type="project" value="InterPro"/>
</dbReference>
<organism evidence="7">
    <name type="scientific">invertebrate metagenome</name>
    <dbReference type="NCBI Taxonomy" id="1711999"/>
    <lineage>
        <taxon>unclassified sequences</taxon>
        <taxon>metagenomes</taxon>
        <taxon>organismal metagenomes</taxon>
    </lineage>
</organism>
<dbReference type="InterPro" id="IPR036909">
    <property type="entry name" value="Cyt_c-like_dom_sf"/>
</dbReference>
<dbReference type="Gene3D" id="2.130.10.130">
    <property type="entry name" value="Integrin alpha, N-terminal"/>
    <property type="match status" value="1"/>
</dbReference>
<evidence type="ECO:0000256" key="5">
    <source>
        <dbReference type="SAM" id="MobiDB-lite"/>
    </source>
</evidence>
<dbReference type="Pfam" id="PF13517">
    <property type="entry name" value="FG-GAP_3"/>
    <property type="match status" value="4"/>
</dbReference>
<evidence type="ECO:0000313" key="7">
    <source>
        <dbReference type="EMBL" id="PJE79072.1"/>
    </source>
</evidence>
<evidence type="ECO:0000259" key="6">
    <source>
        <dbReference type="PROSITE" id="PS51007"/>
    </source>
</evidence>
<dbReference type="GO" id="GO:0004130">
    <property type="term" value="F:cytochrome-c peroxidase activity"/>
    <property type="evidence" value="ECO:0007669"/>
    <property type="project" value="UniProtKB-EC"/>
</dbReference>
<keyword evidence="7" id="KW-0560">Oxidoreductase</keyword>
<dbReference type="EC" id="1.11.1.5" evidence="7"/>
<dbReference type="SUPFAM" id="SSF69318">
    <property type="entry name" value="Integrin alpha N-terminal domain"/>
    <property type="match status" value="1"/>
</dbReference>
<dbReference type="GO" id="GO:0020037">
    <property type="term" value="F:heme binding"/>
    <property type="evidence" value="ECO:0007669"/>
    <property type="project" value="InterPro"/>
</dbReference>
<keyword evidence="2" id="KW-0479">Metal-binding</keyword>
<protein>
    <submittedName>
        <fullName evidence="7">Cytochrome c551 peroxidase</fullName>
        <ecNumber evidence="7">1.11.1.5</ecNumber>
    </submittedName>
</protein>
<keyword evidence="7" id="KW-0575">Peroxidase</keyword>
<feature type="region of interest" description="Disordered" evidence="5">
    <location>
        <begin position="123"/>
        <end position="145"/>
    </location>
</feature>
<name>A0A2H9T792_9ZZZZ</name>
<dbReference type="EMBL" id="NSIT01000098">
    <property type="protein sequence ID" value="PJE79072.1"/>
    <property type="molecule type" value="Genomic_DNA"/>
</dbReference>
<gene>
    <name evidence="7" type="primary">ccpA</name>
    <name evidence="7" type="ORF">CI610_01961</name>
</gene>
<dbReference type="Gene3D" id="1.10.760.10">
    <property type="entry name" value="Cytochrome c-like domain"/>
    <property type="match status" value="2"/>
</dbReference>
<dbReference type="InterPro" id="IPR028994">
    <property type="entry name" value="Integrin_alpha_N"/>
</dbReference>
<dbReference type="Pfam" id="PF07593">
    <property type="entry name" value="UnbV_ASPIC"/>
    <property type="match status" value="1"/>
</dbReference>
<dbReference type="GO" id="GO:0046872">
    <property type="term" value="F:metal ion binding"/>
    <property type="evidence" value="ECO:0007669"/>
    <property type="project" value="UniProtKB-KW"/>
</dbReference>
<reference evidence="7" key="1">
    <citation type="journal article" date="2017" name="Appl. Environ. Microbiol.">
        <title>Molecular characterization of an Endozoicomonas-like organism causing infection in king scallop Pecten maximus L.</title>
        <authorList>
            <person name="Cano I."/>
            <person name="van Aerle R."/>
            <person name="Ross S."/>
            <person name="Verner-Jeffreys D.W."/>
            <person name="Paley R.K."/>
            <person name="Rimmer G."/>
            <person name="Ryder D."/>
            <person name="Hooper P."/>
            <person name="Stone D."/>
            <person name="Feist S.W."/>
        </authorList>
    </citation>
    <scope>NUCLEOTIDE SEQUENCE</scope>
</reference>